<comment type="caution">
    <text evidence="2">The sequence shown here is derived from an EMBL/GenBank/DDBJ whole genome shotgun (WGS) entry which is preliminary data.</text>
</comment>
<gene>
    <name evidence="2" type="ORF">NK662_18760</name>
</gene>
<keyword evidence="3" id="KW-1185">Reference proteome</keyword>
<name>A0AA41XBD1_9BACI</name>
<keyword evidence="1" id="KW-0812">Transmembrane</keyword>
<dbReference type="Proteomes" id="UP001156102">
    <property type="component" value="Unassembled WGS sequence"/>
</dbReference>
<accession>A0AA41XBD1</accession>
<dbReference type="AlphaFoldDB" id="A0AA41XBD1"/>
<keyword evidence="1" id="KW-1133">Transmembrane helix</keyword>
<organism evidence="2 3">
    <name type="scientific">Ectobacillus ponti</name>
    <dbReference type="NCBI Taxonomy" id="2961894"/>
    <lineage>
        <taxon>Bacteria</taxon>
        <taxon>Bacillati</taxon>
        <taxon>Bacillota</taxon>
        <taxon>Bacilli</taxon>
        <taxon>Bacillales</taxon>
        <taxon>Bacillaceae</taxon>
        <taxon>Ectobacillus</taxon>
    </lineage>
</organism>
<evidence type="ECO:0000313" key="3">
    <source>
        <dbReference type="Proteomes" id="UP001156102"/>
    </source>
</evidence>
<protein>
    <submittedName>
        <fullName evidence="2">Uncharacterized protein</fullName>
    </submittedName>
</protein>
<dbReference type="RefSeq" id="WP_254760479.1">
    <property type="nucleotide sequence ID" value="NZ_JANCLT010000012.1"/>
</dbReference>
<evidence type="ECO:0000256" key="1">
    <source>
        <dbReference type="SAM" id="Phobius"/>
    </source>
</evidence>
<evidence type="ECO:0000313" key="2">
    <source>
        <dbReference type="EMBL" id="MCP8970563.1"/>
    </source>
</evidence>
<reference evidence="2" key="1">
    <citation type="submission" date="2022-07" db="EMBL/GenBank/DDBJ databases">
        <authorList>
            <person name="Li W.-J."/>
            <person name="Deng Q.-Q."/>
        </authorList>
    </citation>
    <scope>NUCLEOTIDE SEQUENCE</scope>
    <source>
        <strain evidence="2">SYSU M60031</strain>
    </source>
</reference>
<proteinExistence type="predicted"/>
<keyword evidence="1" id="KW-0472">Membrane</keyword>
<sequence length="57" mass="5983">MDLADILILVGIVLLSIGCGMIYLPLSFAVPGIILLCIGLKITFLKPVVAQKGGEKT</sequence>
<feature type="transmembrane region" description="Helical" evidence="1">
    <location>
        <begin position="6"/>
        <end position="38"/>
    </location>
</feature>
<dbReference type="EMBL" id="JANCLT010000012">
    <property type="protein sequence ID" value="MCP8970563.1"/>
    <property type="molecule type" value="Genomic_DNA"/>
</dbReference>